<reference evidence="14 15" key="1">
    <citation type="journal article" date="2017" name="Nat. Ecol. Evol.">
        <title>Scallop genome provides insights into evolution of bilaterian karyotype and development.</title>
        <authorList>
            <person name="Wang S."/>
            <person name="Zhang J."/>
            <person name="Jiao W."/>
            <person name="Li J."/>
            <person name="Xun X."/>
            <person name="Sun Y."/>
            <person name="Guo X."/>
            <person name="Huan P."/>
            <person name="Dong B."/>
            <person name="Zhang L."/>
            <person name="Hu X."/>
            <person name="Sun X."/>
            <person name="Wang J."/>
            <person name="Zhao C."/>
            <person name="Wang Y."/>
            <person name="Wang D."/>
            <person name="Huang X."/>
            <person name="Wang R."/>
            <person name="Lv J."/>
            <person name="Li Y."/>
            <person name="Zhang Z."/>
            <person name="Liu B."/>
            <person name="Lu W."/>
            <person name="Hui Y."/>
            <person name="Liang J."/>
            <person name="Zhou Z."/>
            <person name="Hou R."/>
            <person name="Li X."/>
            <person name="Liu Y."/>
            <person name="Li H."/>
            <person name="Ning X."/>
            <person name="Lin Y."/>
            <person name="Zhao L."/>
            <person name="Xing Q."/>
            <person name="Dou J."/>
            <person name="Li Y."/>
            <person name="Mao J."/>
            <person name="Guo H."/>
            <person name="Dou H."/>
            <person name="Li T."/>
            <person name="Mu C."/>
            <person name="Jiang W."/>
            <person name="Fu Q."/>
            <person name="Fu X."/>
            <person name="Miao Y."/>
            <person name="Liu J."/>
            <person name="Yu Q."/>
            <person name="Li R."/>
            <person name="Liao H."/>
            <person name="Li X."/>
            <person name="Kong Y."/>
            <person name="Jiang Z."/>
            <person name="Chourrout D."/>
            <person name="Li R."/>
            <person name="Bao Z."/>
        </authorList>
    </citation>
    <scope>NUCLEOTIDE SEQUENCE [LARGE SCALE GENOMIC DNA]</scope>
    <source>
        <strain evidence="14 15">PY_sf001</strain>
    </source>
</reference>
<keyword evidence="9" id="KW-0325">Glycoprotein</keyword>
<dbReference type="InterPro" id="IPR055270">
    <property type="entry name" value="Glyco_tran_10_C"/>
</dbReference>
<evidence type="ECO:0000256" key="3">
    <source>
        <dbReference type="ARBA" id="ARBA00022676"/>
    </source>
</evidence>
<keyword evidence="5 11" id="KW-0812">Transmembrane</keyword>
<keyword evidence="8 11" id="KW-0472">Membrane</keyword>
<dbReference type="AlphaFoldDB" id="A0A210PIB8"/>
<evidence type="ECO:0000256" key="4">
    <source>
        <dbReference type="ARBA" id="ARBA00022679"/>
    </source>
</evidence>
<comment type="caution">
    <text evidence="14">The sequence shown here is derived from an EMBL/GenBank/DDBJ whole genome shotgun (WGS) entry which is preliminary data.</text>
</comment>
<comment type="subcellular location">
    <subcellularLocation>
        <location evidence="10">Endomembrane system</location>
        <topology evidence="10">Single-pass type II membrane protein</topology>
    </subcellularLocation>
    <subcellularLocation>
        <location evidence="11">Golgi apparatus</location>
        <location evidence="11">Golgi stack membrane</location>
        <topology evidence="11">Single-pass type II membrane protein</topology>
    </subcellularLocation>
</comment>
<keyword evidence="11" id="KW-0333">Golgi apparatus</keyword>
<dbReference type="UniPathway" id="UPA00378"/>
<dbReference type="PANTHER" id="PTHR11929:SF194">
    <property type="entry name" value="ALPHA-(1,3)-FUCOSYLTRANSFERASE 10"/>
    <property type="match status" value="1"/>
</dbReference>
<evidence type="ECO:0000256" key="2">
    <source>
        <dbReference type="ARBA" id="ARBA00008919"/>
    </source>
</evidence>
<dbReference type="EC" id="2.4.1.-" evidence="11"/>
<dbReference type="InterPro" id="IPR038577">
    <property type="entry name" value="GT10-like_C_sf"/>
</dbReference>
<dbReference type="SUPFAM" id="SSF53756">
    <property type="entry name" value="UDP-Glycosyltransferase/glycogen phosphorylase"/>
    <property type="match status" value="1"/>
</dbReference>
<dbReference type="GO" id="GO:0046920">
    <property type="term" value="F:alpha-(1-&gt;3)-fucosyltransferase activity"/>
    <property type="evidence" value="ECO:0007669"/>
    <property type="project" value="TreeGrafter"/>
</dbReference>
<evidence type="ECO:0000256" key="7">
    <source>
        <dbReference type="ARBA" id="ARBA00022989"/>
    </source>
</evidence>
<evidence type="ECO:0000259" key="12">
    <source>
        <dbReference type="Pfam" id="PF00852"/>
    </source>
</evidence>
<dbReference type="GO" id="GO:0032580">
    <property type="term" value="C:Golgi cisterna membrane"/>
    <property type="evidence" value="ECO:0007669"/>
    <property type="project" value="UniProtKB-SubCell"/>
</dbReference>
<comment type="similarity">
    <text evidence="2 11">Belongs to the glycosyltransferase 10 family.</text>
</comment>
<dbReference type="Pfam" id="PF17039">
    <property type="entry name" value="Glyco_tran_10_N"/>
    <property type="match status" value="1"/>
</dbReference>
<accession>A0A210PIB8</accession>
<feature type="domain" description="Fucosyltransferase C-terminal" evidence="12">
    <location>
        <begin position="226"/>
        <end position="378"/>
    </location>
</feature>
<protein>
    <recommendedName>
        <fullName evidence="11">Fucosyltransferase</fullName>
        <ecNumber evidence="11">2.4.1.-</ecNumber>
    </recommendedName>
</protein>
<gene>
    <name evidence="14" type="ORF">KP79_PYT06521</name>
</gene>
<dbReference type="InterPro" id="IPR031481">
    <property type="entry name" value="Glyco_tran_10_N"/>
</dbReference>
<feature type="transmembrane region" description="Helical" evidence="11">
    <location>
        <begin position="12"/>
        <end position="33"/>
    </location>
</feature>
<dbReference type="OrthoDB" id="9993460at2759"/>
<dbReference type="FunFam" id="3.40.50.11660:FF:000002">
    <property type="entry name" value="Alpha-(1,3)-fucosyltransferase"/>
    <property type="match status" value="1"/>
</dbReference>
<dbReference type="Proteomes" id="UP000242188">
    <property type="component" value="Unassembled WGS sequence"/>
</dbReference>
<organism evidence="14 15">
    <name type="scientific">Mizuhopecten yessoensis</name>
    <name type="common">Japanese scallop</name>
    <name type="synonym">Patinopecten yessoensis</name>
    <dbReference type="NCBI Taxonomy" id="6573"/>
    <lineage>
        <taxon>Eukaryota</taxon>
        <taxon>Metazoa</taxon>
        <taxon>Spiralia</taxon>
        <taxon>Lophotrochozoa</taxon>
        <taxon>Mollusca</taxon>
        <taxon>Bivalvia</taxon>
        <taxon>Autobranchia</taxon>
        <taxon>Pteriomorphia</taxon>
        <taxon>Pectinida</taxon>
        <taxon>Pectinoidea</taxon>
        <taxon>Pectinidae</taxon>
        <taxon>Mizuhopecten</taxon>
    </lineage>
</organism>
<evidence type="ECO:0000313" key="15">
    <source>
        <dbReference type="Proteomes" id="UP000242188"/>
    </source>
</evidence>
<dbReference type="Gene3D" id="3.40.50.11660">
    <property type="entry name" value="Glycosyl transferase family 10, C-terminal domain"/>
    <property type="match status" value="1"/>
</dbReference>
<keyword evidence="6" id="KW-0735">Signal-anchor</keyword>
<keyword evidence="3 11" id="KW-0328">Glycosyltransferase</keyword>
<comment type="pathway">
    <text evidence="1">Protein modification; protein glycosylation.</text>
</comment>
<dbReference type="Pfam" id="PF00852">
    <property type="entry name" value="Glyco_transf_10"/>
    <property type="match status" value="1"/>
</dbReference>
<evidence type="ECO:0000256" key="10">
    <source>
        <dbReference type="ARBA" id="ARBA00060399"/>
    </source>
</evidence>
<dbReference type="EMBL" id="NEDP02076656">
    <property type="protein sequence ID" value="OWF36239.1"/>
    <property type="molecule type" value="Genomic_DNA"/>
</dbReference>
<dbReference type="InterPro" id="IPR001503">
    <property type="entry name" value="Glyco_trans_10"/>
</dbReference>
<keyword evidence="4 11" id="KW-0808">Transferase</keyword>
<evidence type="ECO:0000256" key="8">
    <source>
        <dbReference type="ARBA" id="ARBA00023136"/>
    </source>
</evidence>
<dbReference type="PANTHER" id="PTHR11929">
    <property type="entry name" value="ALPHA- 1,3 -FUCOSYLTRANSFERASE"/>
    <property type="match status" value="1"/>
</dbReference>
<proteinExistence type="inferred from homology"/>
<evidence type="ECO:0000256" key="1">
    <source>
        <dbReference type="ARBA" id="ARBA00004922"/>
    </source>
</evidence>
<evidence type="ECO:0000259" key="13">
    <source>
        <dbReference type="Pfam" id="PF17039"/>
    </source>
</evidence>
<keyword evidence="7 11" id="KW-1133">Transmembrane helix</keyword>
<evidence type="ECO:0000256" key="9">
    <source>
        <dbReference type="ARBA" id="ARBA00023180"/>
    </source>
</evidence>
<evidence type="ECO:0000256" key="6">
    <source>
        <dbReference type="ARBA" id="ARBA00022968"/>
    </source>
</evidence>
<evidence type="ECO:0000256" key="5">
    <source>
        <dbReference type="ARBA" id="ARBA00022692"/>
    </source>
</evidence>
<evidence type="ECO:0000256" key="11">
    <source>
        <dbReference type="RuleBase" id="RU003832"/>
    </source>
</evidence>
<evidence type="ECO:0000313" key="14">
    <source>
        <dbReference type="EMBL" id="OWF36239.1"/>
    </source>
</evidence>
<sequence length="502" mass="58513">MKIVTRLCRRNRNLVFIYVVFSVIISFSLWAAVKRTITEDVSSRKTNRRNINAINQYLLQRNNFSVKAQISNWKKTKLKGDNVVKNAPQHPALVWWAPVSGMMDHGITCGDEACDVSVRRGLKNDPNVRAFLFYGTEFEFSHLPLPRLPRHLWALEHDESPKNNEFIFSHEEVMTLFNYTSTFKRESSYPVTTMALPSVTWLQSTEYFLTSARKNELQNRKGLAPVLFVHSDCNVPSARDEYLSMLQKFIKVDVYGRCHTNKELPTHLRGMEKYQKKDFFKFVAQYKFAFAFENAVCDDYMTEKLWRPFHLGVVPIVFGSPKVKEFLPSDKSALVVDDFPSVEKLAATIKNMDENDYIYDEYLNFKTDKNGITNKNLLQILNEREWSMNGEDRSKKFGNHFAGFECFMCRKVHENIRRESEGNPPLISVAGKDHYGCPRPKSFNEQGQYVENNKNYDSVYTQSHFSAIAFRHFYDTSNITFTNRDVNQLADTLKRHDQMRSQ</sequence>
<feature type="domain" description="Fucosyltransferase N-terminal" evidence="13">
    <location>
        <begin position="93"/>
        <end position="188"/>
    </location>
</feature>
<keyword evidence="15" id="KW-1185">Reference proteome</keyword>
<name>A0A210PIB8_MIZYE</name>